<evidence type="ECO:0000256" key="3">
    <source>
        <dbReference type="ARBA" id="ARBA00006669"/>
    </source>
</evidence>
<evidence type="ECO:0000256" key="8">
    <source>
        <dbReference type="ARBA" id="ARBA00022989"/>
    </source>
</evidence>
<sequence length="228" mass="26516">MGRIHAMKDFFDIDSIFFTVLGYPMSYLEFVGTVVGALATWWSARANIWSWPAGLISVTTFFFLFYQIQLYPDMFLQIFFFITNLMGWWQWTHPKTGEEDRKSELKISQLSRQQFGLILVAGALATVLFGTIAGNLHEWFPMLFNKPSAFPYLDSFTSVMSIVATFLLIRKKVETWYVWLLVDAISAYMYFVKGLKVVGIEYAFYCVIAVMGAYHFTREYRSYRQPAV</sequence>
<evidence type="ECO:0000256" key="7">
    <source>
        <dbReference type="ARBA" id="ARBA00022692"/>
    </source>
</evidence>
<gene>
    <name evidence="11" type="primary">pnuC</name>
    <name evidence="11" type="ORF">ACFQ4C_03815</name>
</gene>
<evidence type="ECO:0000256" key="1">
    <source>
        <dbReference type="ARBA" id="ARBA00002672"/>
    </source>
</evidence>
<keyword evidence="5" id="KW-0813">Transport</keyword>
<comment type="function">
    <text evidence="1">Required for nicotinamide riboside transport across the inner membrane.</text>
</comment>
<keyword evidence="12" id="KW-1185">Reference proteome</keyword>
<evidence type="ECO:0000256" key="2">
    <source>
        <dbReference type="ARBA" id="ARBA00004651"/>
    </source>
</evidence>
<dbReference type="InterPro" id="IPR006419">
    <property type="entry name" value="NMN_transpt_PnuC"/>
</dbReference>
<feature type="transmembrane region" description="Helical" evidence="10">
    <location>
        <begin position="20"/>
        <end position="41"/>
    </location>
</feature>
<evidence type="ECO:0000256" key="5">
    <source>
        <dbReference type="ARBA" id="ARBA00022448"/>
    </source>
</evidence>
<keyword evidence="8 10" id="KW-1133">Transmembrane helix</keyword>
<comment type="similarity">
    <text evidence="3">Belongs to the nicotinamide ribonucleoside (NR) uptake permease (TC 4.B.1) family.</text>
</comment>
<dbReference type="Pfam" id="PF04973">
    <property type="entry name" value="NMN_transporter"/>
    <property type="match status" value="1"/>
</dbReference>
<name>A0ABW3Q526_9BACT</name>
<keyword evidence="9 10" id="KW-0472">Membrane</keyword>
<reference evidence="12" key="1">
    <citation type="journal article" date="2019" name="Int. J. Syst. Evol. Microbiol.">
        <title>The Global Catalogue of Microorganisms (GCM) 10K type strain sequencing project: providing services to taxonomists for standard genome sequencing and annotation.</title>
        <authorList>
            <consortium name="The Broad Institute Genomics Platform"/>
            <consortium name="The Broad Institute Genome Sequencing Center for Infectious Disease"/>
            <person name="Wu L."/>
            <person name="Ma J."/>
        </authorList>
    </citation>
    <scope>NUCLEOTIDE SEQUENCE [LARGE SCALE GENOMIC DNA]</scope>
    <source>
        <strain evidence="12">CCUG 55608</strain>
    </source>
</reference>
<evidence type="ECO:0000313" key="11">
    <source>
        <dbReference type="EMBL" id="MFD1140216.1"/>
    </source>
</evidence>
<keyword evidence="6" id="KW-1003">Cell membrane</keyword>
<proteinExistence type="inferred from homology"/>
<comment type="subcellular location">
    <subcellularLocation>
        <location evidence="2">Cell membrane</location>
        <topology evidence="2">Multi-pass membrane protein</topology>
    </subcellularLocation>
</comment>
<keyword evidence="7 10" id="KW-0812">Transmembrane</keyword>
<feature type="transmembrane region" description="Helical" evidence="10">
    <location>
        <begin position="74"/>
        <end position="94"/>
    </location>
</feature>
<feature type="transmembrane region" description="Helical" evidence="10">
    <location>
        <begin position="176"/>
        <end position="192"/>
    </location>
</feature>
<accession>A0ABW3Q526</accession>
<evidence type="ECO:0000256" key="10">
    <source>
        <dbReference type="SAM" id="Phobius"/>
    </source>
</evidence>
<feature type="transmembrane region" description="Helical" evidence="10">
    <location>
        <begin position="115"/>
        <end position="137"/>
    </location>
</feature>
<evidence type="ECO:0000256" key="9">
    <source>
        <dbReference type="ARBA" id="ARBA00023136"/>
    </source>
</evidence>
<comment type="caution">
    <text evidence="11">The sequence shown here is derived from an EMBL/GenBank/DDBJ whole genome shotgun (WGS) entry which is preliminary data.</text>
</comment>
<dbReference type="Proteomes" id="UP001597116">
    <property type="component" value="Unassembled WGS sequence"/>
</dbReference>
<protein>
    <recommendedName>
        <fullName evidence="4">Nicotinamide riboside transporter PnuC</fullName>
    </recommendedName>
</protein>
<evidence type="ECO:0000313" key="12">
    <source>
        <dbReference type="Proteomes" id="UP001597116"/>
    </source>
</evidence>
<feature type="transmembrane region" description="Helical" evidence="10">
    <location>
        <begin position="48"/>
        <end position="68"/>
    </location>
</feature>
<organism evidence="11 12">
    <name type="scientific">Larkinella insperata</name>
    <dbReference type="NCBI Taxonomy" id="332158"/>
    <lineage>
        <taxon>Bacteria</taxon>
        <taxon>Pseudomonadati</taxon>
        <taxon>Bacteroidota</taxon>
        <taxon>Cytophagia</taxon>
        <taxon>Cytophagales</taxon>
        <taxon>Spirosomataceae</taxon>
        <taxon>Larkinella</taxon>
    </lineage>
</organism>
<dbReference type="EMBL" id="JBHTLP010000002">
    <property type="protein sequence ID" value="MFD1140216.1"/>
    <property type="molecule type" value="Genomic_DNA"/>
</dbReference>
<feature type="transmembrane region" description="Helical" evidence="10">
    <location>
        <begin position="149"/>
        <end position="169"/>
    </location>
</feature>
<feature type="transmembrane region" description="Helical" evidence="10">
    <location>
        <begin position="198"/>
        <end position="216"/>
    </location>
</feature>
<dbReference type="NCBIfam" id="TIGR01528">
    <property type="entry name" value="NMN_trans_PnuC"/>
    <property type="match status" value="1"/>
</dbReference>
<evidence type="ECO:0000256" key="4">
    <source>
        <dbReference type="ARBA" id="ARBA00017522"/>
    </source>
</evidence>
<evidence type="ECO:0000256" key="6">
    <source>
        <dbReference type="ARBA" id="ARBA00022475"/>
    </source>
</evidence>
<dbReference type="PANTHER" id="PTHR36122">
    <property type="entry name" value="NICOTINAMIDE RIBOSIDE TRANSPORTER PNUC"/>
    <property type="match status" value="1"/>
</dbReference>
<dbReference type="PANTHER" id="PTHR36122:SF2">
    <property type="entry name" value="NICOTINAMIDE RIBOSIDE TRANSPORTER PNUC"/>
    <property type="match status" value="1"/>
</dbReference>